<comment type="caution">
    <text evidence="1">The sequence shown here is derived from an EMBL/GenBank/DDBJ whole genome shotgun (WGS) entry which is preliminary data.</text>
</comment>
<reference evidence="1 2" key="1">
    <citation type="submission" date="2017-07" db="EMBL/GenBank/DDBJ databases">
        <title>Bifidobacterium novel species.</title>
        <authorList>
            <person name="Lugli G.A."/>
            <person name="Milani C."/>
            <person name="Duranti S."/>
            <person name="Mangifesta M."/>
        </authorList>
    </citation>
    <scope>NUCLEOTIDE SEQUENCE [LARGE SCALE GENOMIC DNA]</scope>
    <source>
        <strain evidence="1 2">77</strain>
    </source>
</reference>
<proteinExistence type="predicted"/>
<dbReference type="AlphaFoldDB" id="A0A2N5J6I4"/>
<sequence length="175" mass="19752">MELQYVFDANHVIDSYKSFWRKANEGEADDTDADIWSNRDFVYNQLVSLTGVTLIAETLDVSVDVGDRDVFDCSLHLLEGYKRCVESNGMITLPVYVVTTMCETLDFEDGEAFLDKIRTVRNACFDMAEVVLARVPDTSLRYDLAVALMSLDLDSYINQTDRVLSDGKDMSAEQS</sequence>
<evidence type="ECO:0000313" key="1">
    <source>
        <dbReference type="EMBL" id="PLS29816.1"/>
    </source>
</evidence>
<gene>
    <name evidence="1" type="ORF">Uis4E_0157</name>
</gene>
<evidence type="ECO:0000313" key="2">
    <source>
        <dbReference type="Proteomes" id="UP000235034"/>
    </source>
</evidence>
<protein>
    <submittedName>
        <fullName evidence="1">Uncharacterized protein</fullName>
    </submittedName>
</protein>
<accession>A0A2N5J6I4</accession>
<name>A0A2N5J6I4_9BIFI</name>
<organism evidence="1 2">
    <name type="scientific">Bifidobacterium parmae</name>
    <dbReference type="NCBI Taxonomy" id="361854"/>
    <lineage>
        <taxon>Bacteria</taxon>
        <taxon>Bacillati</taxon>
        <taxon>Actinomycetota</taxon>
        <taxon>Actinomycetes</taxon>
        <taxon>Bifidobacteriales</taxon>
        <taxon>Bifidobacteriaceae</taxon>
        <taxon>Bifidobacterium</taxon>
    </lineage>
</organism>
<keyword evidence="2" id="KW-1185">Reference proteome</keyword>
<dbReference type="Proteomes" id="UP000235034">
    <property type="component" value="Unassembled WGS sequence"/>
</dbReference>
<dbReference type="EMBL" id="NMWT01000001">
    <property type="protein sequence ID" value="PLS29816.1"/>
    <property type="molecule type" value="Genomic_DNA"/>
</dbReference>